<dbReference type="Pfam" id="PF03773">
    <property type="entry name" value="ArsP_1"/>
    <property type="match status" value="1"/>
</dbReference>
<feature type="transmembrane region" description="Helical" evidence="7">
    <location>
        <begin position="117"/>
        <end position="136"/>
    </location>
</feature>
<dbReference type="GeneID" id="93713077"/>
<accession>A0A1I6BYL3</accession>
<keyword evidence="5 7" id="KW-1133">Transmembrane helix</keyword>
<feature type="transmembrane region" description="Helical" evidence="7">
    <location>
        <begin position="12"/>
        <end position="38"/>
    </location>
</feature>
<keyword evidence="3" id="KW-1003">Cell membrane</keyword>
<name>A0A1I6BYL3_9BACI</name>
<feature type="transmembrane region" description="Helical" evidence="7">
    <location>
        <begin position="89"/>
        <end position="111"/>
    </location>
</feature>
<comment type="caution">
    <text evidence="8">The sequence shown here is derived from an EMBL/GenBank/DDBJ whole genome shotgun (WGS) entry which is preliminary data.</text>
</comment>
<protein>
    <recommendedName>
        <fullName evidence="10">Permease</fullName>
    </recommendedName>
</protein>
<dbReference type="Proteomes" id="UP000182762">
    <property type="component" value="Unassembled WGS sequence"/>
</dbReference>
<sequence>MSKESFLQMNTVFISILVEALPFVVLGVIISGVIQMFITESMLAKIIPKNRFLSVIVTSVLGSLFPACECGIVPITRRLIGKGVPLHGATSFMLTGPVINPVVIFSTYVAFGNNWTMVGYRCILSFIVALFAGWIISLQFKDGQLRNEATHHHHDHSLAFSKKFGDMVRHTLDEFFSVGKFFIIGALIAAAMQTFVKTSTLLSLGDGPIISIIIMMGLAFVLSLCSSADAFVASSFRSTFSNGSLVAFLVFGPMFDIKNMLVMLGTFKSKLVFFLLFYVTIFVFLGALIISYL</sequence>
<gene>
    <name evidence="8" type="ORF">SAMN02745910_04544</name>
</gene>
<feature type="transmembrane region" description="Helical" evidence="7">
    <location>
        <begin position="208"/>
        <end position="233"/>
    </location>
</feature>
<dbReference type="InterPro" id="IPR005524">
    <property type="entry name" value="DUF318"/>
</dbReference>
<dbReference type="PANTHER" id="PTHR34184">
    <property type="entry name" value="UPF0718 PROTEIN YCGR"/>
    <property type="match status" value="1"/>
</dbReference>
<feature type="transmembrane region" description="Helical" evidence="7">
    <location>
        <begin position="175"/>
        <end position="196"/>
    </location>
</feature>
<feature type="transmembrane region" description="Helical" evidence="7">
    <location>
        <begin position="271"/>
        <end position="292"/>
    </location>
</feature>
<evidence type="ECO:0000256" key="7">
    <source>
        <dbReference type="SAM" id="Phobius"/>
    </source>
</evidence>
<comment type="similarity">
    <text evidence="2">Belongs to the UPF0718 family.</text>
</comment>
<evidence type="ECO:0008006" key="10">
    <source>
        <dbReference type="Google" id="ProtNLM"/>
    </source>
</evidence>
<dbReference type="PANTHER" id="PTHR34184:SF4">
    <property type="entry name" value="UPF0718 PROTEIN YCGR"/>
    <property type="match status" value="1"/>
</dbReference>
<evidence type="ECO:0000256" key="3">
    <source>
        <dbReference type="ARBA" id="ARBA00022475"/>
    </source>
</evidence>
<keyword evidence="6 7" id="KW-0472">Membrane</keyword>
<evidence type="ECO:0000313" key="9">
    <source>
        <dbReference type="Proteomes" id="UP000182762"/>
    </source>
</evidence>
<dbReference type="EMBL" id="FOXX01000017">
    <property type="protein sequence ID" value="SFQ86026.1"/>
    <property type="molecule type" value="Genomic_DNA"/>
</dbReference>
<evidence type="ECO:0000256" key="4">
    <source>
        <dbReference type="ARBA" id="ARBA00022692"/>
    </source>
</evidence>
<keyword evidence="9" id="KW-1185">Reference proteome</keyword>
<feature type="transmembrane region" description="Helical" evidence="7">
    <location>
        <begin position="50"/>
        <end position="68"/>
    </location>
</feature>
<organism evidence="8 9">
    <name type="scientific">Priestia endophytica DSM 13796</name>
    <dbReference type="NCBI Taxonomy" id="1121089"/>
    <lineage>
        <taxon>Bacteria</taxon>
        <taxon>Bacillati</taxon>
        <taxon>Bacillota</taxon>
        <taxon>Bacilli</taxon>
        <taxon>Bacillales</taxon>
        <taxon>Bacillaceae</taxon>
        <taxon>Priestia</taxon>
    </lineage>
</organism>
<evidence type="ECO:0000313" key="8">
    <source>
        <dbReference type="EMBL" id="SFQ86026.1"/>
    </source>
</evidence>
<proteinExistence type="inferred from homology"/>
<keyword evidence="4 7" id="KW-0812">Transmembrane</keyword>
<evidence type="ECO:0000256" key="6">
    <source>
        <dbReference type="ARBA" id="ARBA00023136"/>
    </source>
</evidence>
<comment type="subcellular location">
    <subcellularLocation>
        <location evidence="1">Cell membrane</location>
        <topology evidence="1">Multi-pass membrane protein</topology>
    </subcellularLocation>
</comment>
<evidence type="ECO:0000256" key="2">
    <source>
        <dbReference type="ARBA" id="ARBA00006386"/>
    </source>
</evidence>
<reference evidence="8 9" key="1">
    <citation type="submission" date="2016-10" db="EMBL/GenBank/DDBJ databases">
        <authorList>
            <person name="Varghese N."/>
            <person name="Submissions S."/>
        </authorList>
    </citation>
    <scope>NUCLEOTIDE SEQUENCE [LARGE SCALE GENOMIC DNA]</scope>
    <source>
        <strain evidence="8 9">DSM 13796</strain>
    </source>
</reference>
<evidence type="ECO:0000256" key="5">
    <source>
        <dbReference type="ARBA" id="ARBA00022989"/>
    </source>
</evidence>
<evidence type="ECO:0000256" key="1">
    <source>
        <dbReference type="ARBA" id="ARBA00004651"/>
    </source>
</evidence>
<dbReference type="RefSeq" id="WP_061802957.1">
    <property type="nucleotide sequence ID" value="NZ_FOXX01000017.1"/>
</dbReference>
<dbReference type="InterPro" id="IPR052923">
    <property type="entry name" value="UPF0718"/>
</dbReference>